<proteinExistence type="predicted"/>
<evidence type="ECO:0000256" key="1">
    <source>
        <dbReference type="SAM" id="MobiDB-lite"/>
    </source>
</evidence>
<feature type="compositionally biased region" description="Polar residues" evidence="1">
    <location>
        <begin position="1"/>
        <end position="17"/>
    </location>
</feature>
<sequence>MINHPGSSSARRSFQTDSRAKNRVLLEADPRLAGSYEFSKLALTQDHSGIFTSIASELSKYCFCQIVDDSTRFEYPERRNVKRERAREIHVRKPRPLQPH</sequence>
<evidence type="ECO:0000313" key="3">
    <source>
        <dbReference type="Proteomes" id="UP000299102"/>
    </source>
</evidence>
<dbReference type="EMBL" id="BGZK01001122">
    <property type="protein sequence ID" value="GBP71815.1"/>
    <property type="molecule type" value="Genomic_DNA"/>
</dbReference>
<gene>
    <name evidence="2" type="ORF">EVAR_88670_1</name>
</gene>
<protein>
    <submittedName>
        <fullName evidence="2">Uncharacterized protein</fullName>
    </submittedName>
</protein>
<feature type="region of interest" description="Disordered" evidence="1">
    <location>
        <begin position="1"/>
        <end position="22"/>
    </location>
</feature>
<comment type="caution">
    <text evidence="2">The sequence shown here is derived from an EMBL/GenBank/DDBJ whole genome shotgun (WGS) entry which is preliminary data.</text>
</comment>
<accession>A0A4C1YBH8</accession>
<name>A0A4C1YBH8_EUMVA</name>
<dbReference type="Proteomes" id="UP000299102">
    <property type="component" value="Unassembled WGS sequence"/>
</dbReference>
<evidence type="ECO:0000313" key="2">
    <source>
        <dbReference type="EMBL" id="GBP71815.1"/>
    </source>
</evidence>
<organism evidence="2 3">
    <name type="scientific">Eumeta variegata</name>
    <name type="common">Bagworm moth</name>
    <name type="synonym">Eumeta japonica</name>
    <dbReference type="NCBI Taxonomy" id="151549"/>
    <lineage>
        <taxon>Eukaryota</taxon>
        <taxon>Metazoa</taxon>
        <taxon>Ecdysozoa</taxon>
        <taxon>Arthropoda</taxon>
        <taxon>Hexapoda</taxon>
        <taxon>Insecta</taxon>
        <taxon>Pterygota</taxon>
        <taxon>Neoptera</taxon>
        <taxon>Endopterygota</taxon>
        <taxon>Lepidoptera</taxon>
        <taxon>Glossata</taxon>
        <taxon>Ditrysia</taxon>
        <taxon>Tineoidea</taxon>
        <taxon>Psychidae</taxon>
        <taxon>Oiketicinae</taxon>
        <taxon>Eumeta</taxon>
    </lineage>
</organism>
<reference evidence="2 3" key="1">
    <citation type="journal article" date="2019" name="Commun. Biol.">
        <title>The bagworm genome reveals a unique fibroin gene that provides high tensile strength.</title>
        <authorList>
            <person name="Kono N."/>
            <person name="Nakamura H."/>
            <person name="Ohtoshi R."/>
            <person name="Tomita M."/>
            <person name="Numata K."/>
            <person name="Arakawa K."/>
        </authorList>
    </citation>
    <scope>NUCLEOTIDE SEQUENCE [LARGE SCALE GENOMIC DNA]</scope>
</reference>
<keyword evidence="3" id="KW-1185">Reference proteome</keyword>
<dbReference type="AlphaFoldDB" id="A0A4C1YBH8"/>